<proteinExistence type="inferred from homology"/>
<dbReference type="InterPro" id="IPR043128">
    <property type="entry name" value="Rev_trsase/Diguanyl_cyclase"/>
</dbReference>
<sequence>MTDHGAERSARWVLHIDMDAFFASVEQLTRPTLAGRPVLVGGLGGRGVVAGASYESRVYGAHSAMPMHQARRLVGGAAVVVPPRGSVYSVVSRRVFAVMRTFLPVIETLSFDEAFGEPEGLVGATVDEALAFAQRLRAAIREETGLAASVGFGSGKQIAKIASGMAKPDGVKVIPPSTELAFLHGLPVRKLWGVGPVTGDRLARLGVETIGHLAALSEPEVISVLGGTVGPSLHRLAQGVDERPVAERAESKQISAESTFAVDIVDAAALRTAVSGAAADAHRRLAGDGRGARTVVVKLKRSDMSILTRSITLPAATTDIDTLTSAAHRVMLDPHDIGPIRLVGVSYSGLSDTQQESLFPGLGDEVERAEVVDHEAGHAGETTAVPAAVTDSGAAAVREWPTGVDVVHPEHGHGWVQGGGHGFVTVRFETRATGPGRALTFRLPEPALQRADPLDSLDWDLDDLG</sequence>
<keyword evidence="4" id="KW-0239">DNA-directed DNA polymerase</keyword>
<keyword evidence="4" id="KW-0460">Magnesium</keyword>
<keyword evidence="7" id="KW-1185">Reference proteome</keyword>
<dbReference type="Gene3D" id="3.30.70.270">
    <property type="match status" value="1"/>
</dbReference>
<dbReference type="InterPro" id="IPR050116">
    <property type="entry name" value="DNA_polymerase-Y"/>
</dbReference>
<comment type="similarity">
    <text evidence="1 4">Belongs to the DNA polymerase type-Y family.</text>
</comment>
<comment type="subunit">
    <text evidence="4">Monomer.</text>
</comment>
<dbReference type="SUPFAM" id="SSF100879">
    <property type="entry name" value="Lesion bypass DNA polymerase (Y-family), little finger domain"/>
    <property type="match status" value="1"/>
</dbReference>
<feature type="site" description="Substrate discrimination" evidence="4">
    <location>
        <position position="22"/>
    </location>
</feature>
<keyword evidence="4 6" id="KW-0548">Nucleotidyltransferase</keyword>
<dbReference type="SUPFAM" id="SSF56672">
    <property type="entry name" value="DNA/RNA polymerases"/>
    <property type="match status" value="1"/>
</dbReference>
<evidence type="ECO:0000256" key="2">
    <source>
        <dbReference type="ARBA" id="ARBA00025589"/>
    </source>
</evidence>
<reference evidence="6 7" key="1">
    <citation type="journal article" date="2023" name="Virus Evol.">
        <title>Computational host range prediction-The good, the bad, and the ugly.</title>
        <authorList>
            <person name="Howell A.A."/>
            <person name="Versoza C.J."/>
            <person name="Pfeifer S.P."/>
        </authorList>
    </citation>
    <scope>NUCLEOTIDE SEQUENCE [LARGE SCALE GENOMIC DNA]</scope>
    <source>
        <strain evidence="6 7">1610/1b</strain>
    </source>
</reference>
<dbReference type="InterPro" id="IPR036775">
    <property type="entry name" value="DNA_pol_Y-fam_lit_finger_sf"/>
</dbReference>
<dbReference type="Gene3D" id="3.30.1490.100">
    <property type="entry name" value="DNA polymerase, Y-family, little finger domain"/>
    <property type="match status" value="1"/>
</dbReference>
<evidence type="ECO:0000256" key="1">
    <source>
        <dbReference type="ARBA" id="ARBA00010945"/>
    </source>
</evidence>
<evidence type="ECO:0000256" key="3">
    <source>
        <dbReference type="ARBA" id="ARBA00049244"/>
    </source>
</evidence>
<dbReference type="Pfam" id="PF11799">
    <property type="entry name" value="IMS_C"/>
    <property type="match status" value="1"/>
</dbReference>
<keyword evidence="4" id="KW-0227">DNA damage</keyword>
<dbReference type="PANTHER" id="PTHR11076:SF33">
    <property type="entry name" value="DNA POLYMERASE KAPPA"/>
    <property type="match status" value="1"/>
</dbReference>
<comment type="cofactor">
    <cofactor evidence="4">
        <name>Mg(2+)</name>
        <dbReference type="ChEBI" id="CHEBI:18420"/>
    </cofactor>
    <text evidence="4">Binds 2 magnesium ions per subunit.</text>
</comment>
<keyword evidence="4" id="KW-0479">Metal-binding</keyword>
<dbReference type="EMBL" id="CP136137">
    <property type="protein sequence ID" value="WYY06517.1"/>
    <property type="molecule type" value="Genomic_DNA"/>
</dbReference>
<keyword evidence="4" id="KW-0515">Mutator protein</keyword>
<dbReference type="InterPro" id="IPR022880">
    <property type="entry name" value="DNApol_IV"/>
</dbReference>
<dbReference type="PROSITE" id="PS50173">
    <property type="entry name" value="UMUC"/>
    <property type="match status" value="1"/>
</dbReference>
<dbReference type="CDD" id="cd03586">
    <property type="entry name" value="PolY_Pol_IV_kappa"/>
    <property type="match status" value="1"/>
</dbReference>
<dbReference type="Pfam" id="PF00817">
    <property type="entry name" value="IMS"/>
    <property type="match status" value="1"/>
</dbReference>
<feature type="binding site" evidence="4">
    <location>
        <position position="17"/>
    </location>
    <ligand>
        <name>Mg(2+)</name>
        <dbReference type="ChEBI" id="CHEBI:18420"/>
    </ligand>
</feature>
<dbReference type="EC" id="2.7.7.7" evidence="4"/>
<comment type="function">
    <text evidence="2 4">Poorly processive, error-prone DNA polymerase involved in untargeted mutagenesis. Copies undamaged DNA at stalled replication forks, which arise in vivo from mismatched or misaligned primer ends. These misaligned primers can be extended by PolIV. Exhibits no 3'-5' exonuclease (proofreading) activity. May be involved in translesional synthesis, in conjunction with the beta clamp from PolIII.</text>
</comment>
<accession>A0ABZ2TYU4</accession>
<organism evidence="6 7">
    <name type="scientific">Gordonia hydrophobica</name>
    <dbReference type="NCBI Taxonomy" id="40516"/>
    <lineage>
        <taxon>Bacteria</taxon>
        <taxon>Bacillati</taxon>
        <taxon>Actinomycetota</taxon>
        <taxon>Actinomycetes</taxon>
        <taxon>Mycobacteriales</taxon>
        <taxon>Gordoniaceae</taxon>
        <taxon>Gordonia</taxon>
    </lineage>
</organism>
<dbReference type="Pfam" id="PF11798">
    <property type="entry name" value="IMS_HHH"/>
    <property type="match status" value="1"/>
</dbReference>
<dbReference type="NCBIfam" id="NF002677">
    <property type="entry name" value="PRK02406.1"/>
    <property type="match status" value="1"/>
</dbReference>
<feature type="domain" description="UmuC" evidence="5">
    <location>
        <begin position="13"/>
        <end position="195"/>
    </location>
</feature>
<dbReference type="Gene3D" id="1.10.150.20">
    <property type="entry name" value="5' to 3' exonuclease, C-terminal subdomain"/>
    <property type="match status" value="1"/>
</dbReference>
<dbReference type="InterPro" id="IPR024728">
    <property type="entry name" value="PolY_HhH_motif"/>
</dbReference>
<feature type="binding site" evidence="4">
    <location>
        <position position="112"/>
    </location>
    <ligand>
        <name>Mg(2+)</name>
        <dbReference type="ChEBI" id="CHEBI:18420"/>
    </ligand>
</feature>
<dbReference type="HAMAP" id="MF_01113">
    <property type="entry name" value="DNApol_IV"/>
    <property type="match status" value="1"/>
</dbReference>
<keyword evidence="4" id="KW-0963">Cytoplasm</keyword>
<feature type="active site" evidence="4">
    <location>
        <position position="113"/>
    </location>
</feature>
<dbReference type="Gene3D" id="3.40.1170.60">
    <property type="match status" value="1"/>
</dbReference>
<comment type="subcellular location">
    <subcellularLocation>
        <location evidence="4">Cytoplasm</location>
    </subcellularLocation>
</comment>
<dbReference type="PANTHER" id="PTHR11076">
    <property type="entry name" value="DNA REPAIR POLYMERASE UMUC / TRANSFERASE FAMILY MEMBER"/>
    <property type="match status" value="1"/>
</dbReference>
<name>A0ABZ2TYU4_9ACTN</name>
<evidence type="ECO:0000259" key="5">
    <source>
        <dbReference type="PROSITE" id="PS50173"/>
    </source>
</evidence>
<gene>
    <name evidence="4" type="primary">dinB</name>
    <name evidence="6" type="ORF">RVF87_15785</name>
</gene>
<keyword evidence="4 6" id="KW-0808">Transferase</keyword>
<keyword evidence="4" id="KW-0238">DNA-binding</keyword>
<comment type="catalytic activity">
    <reaction evidence="3 4">
        <text>DNA(n) + a 2'-deoxyribonucleoside 5'-triphosphate = DNA(n+1) + diphosphate</text>
        <dbReference type="Rhea" id="RHEA:22508"/>
        <dbReference type="Rhea" id="RHEA-COMP:17339"/>
        <dbReference type="Rhea" id="RHEA-COMP:17340"/>
        <dbReference type="ChEBI" id="CHEBI:33019"/>
        <dbReference type="ChEBI" id="CHEBI:61560"/>
        <dbReference type="ChEBI" id="CHEBI:173112"/>
        <dbReference type="EC" id="2.7.7.7"/>
    </reaction>
</comment>
<dbReference type="InterPro" id="IPR043502">
    <property type="entry name" value="DNA/RNA_pol_sf"/>
</dbReference>
<evidence type="ECO:0000313" key="6">
    <source>
        <dbReference type="EMBL" id="WYY06517.1"/>
    </source>
</evidence>
<evidence type="ECO:0000313" key="7">
    <source>
        <dbReference type="Proteomes" id="UP001479933"/>
    </source>
</evidence>
<dbReference type="InterPro" id="IPR001126">
    <property type="entry name" value="UmuC"/>
</dbReference>
<keyword evidence="4" id="KW-0234">DNA repair</keyword>
<protein>
    <recommendedName>
        <fullName evidence="4">DNA polymerase IV</fullName>
        <shortName evidence="4">Pol IV</shortName>
        <ecNumber evidence="4">2.7.7.7</ecNumber>
    </recommendedName>
</protein>
<dbReference type="NCBIfam" id="NF002882">
    <property type="entry name" value="PRK03348.1"/>
    <property type="match status" value="1"/>
</dbReference>
<dbReference type="Proteomes" id="UP001479933">
    <property type="component" value="Chromosome"/>
</dbReference>
<dbReference type="GO" id="GO:0003887">
    <property type="term" value="F:DNA-directed DNA polymerase activity"/>
    <property type="evidence" value="ECO:0007669"/>
    <property type="project" value="UniProtKB-EC"/>
</dbReference>
<dbReference type="InterPro" id="IPR017961">
    <property type="entry name" value="DNA_pol_Y-fam_little_finger"/>
</dbReference>
<keyword evidence="4" id="KW-0235">DNA replication</keyword>
<evidence type="ECO:0000256" key="4">
    <source>
        <dbReference type="HAMAP-Rule" id="MF_01113"/>
    </source>
</evidence>